<dbReference type="EMBL" id="KC246839">
    <property type="protein sequence ID" value="AHF25487.1"/>
    <property type="molecule type" value="Genomic_DNA"/>
</dbReference>
<evidence type="ECO:0000313" key="1">
    <source>
        <dbReference type="EMBL" id="AHF25487.1"/>
    </source>
</evidence>
<protein>
    <submittedName>
        <fullName evidence="1">Uncharacterized protein</fullName>
    </submittedName>
</protein>
<name>W0FRJ9_9BACT</name>
<organism evidence="1">
    <name type="scientific">uncultured bacterium Contigcl_7</name>
    <dbReference type="NCBI Taxonomy" id="1393677"/>
    <lineage>
        <taxon>Bacteria</taxon>
        <taxon>environmental samples</taxon>
    </lineage>
</organism>
<dbReference type="AlphaFoldDB" id="W0FRJ9"/>
<reference evidence="1" key="1">
    <citation type="journal article" date="2013" name="PLoS ONE">
        <title>Metagenomic insights into the carbohydrate-active enzymes carried by the microorganisms adhering to solid digesta in the rumen of cows.</title>
        <authorList>
            <person name="Wang L."/>
            <person name="Hatem A."/>
            <person name="Catalyurek U.V."/>
            <person name="Morrison M."/>
            <person name="Yu Z."/>
        </authorList>
    </citation>
    <scope>NUCLEOTIDE SEQUENCE</scope>
</reference>
<proteinExistence type="predicted"/>
<sequence>MPNRFLLQIPVPDCVSGDGSDPCITEKSAEGFVFIIHGKFLL</sequence>
<accession>W0FRJ9</accession>